<dbReference type="AlphaFoldDB" id="A0A2P5XU51"/>
<feature type="region of interest" description="Disordered" evidence="1">
    <location>
        <begin position="43"/>
        <end position="63"/>
    </location>
</feature>
<name>A0A2P5XU51_GOSBA</name>
<dbReference type="Proteomes" id="UP000239757">
    <property type="component" value="Unassembled WGS sequence"/>
</dbReference>
<reference evidence="2 3" key="1">
    <citation type="submission" date="2015-01" db="EMBL/GenBank/DDBJ databases">
        <title>Genome of allotetraploid Gossypium barbadense reveals genomic plasticity and fiber elongation in cotton evolution.</title>
        <authorList>
            <person name="Chen X."/>
            <person name="Liu X."/>
            <person name="Zhao B."/>
            <person name="Zheng H."/>
            <person name="Hu Y."/>
            <person name="Lu G."/>
            <person name="Yang C."/>
            <person name="Chen J."/>
            <person name="Shan C."/>
            <person name="Zhang L."/>
            <person name="Zhou Y."/>
            <person name="Wang L."/>
            <person name="Guo W."/>
            <person name="Bai Y."/>
            <person name="Ruan J."/>
            <person name="Shangguan X."/>
            <person name="Mao Y."/>
            <person name="Jiang J."/>
            <person name="Zhu Y."/>
            <person name="Lei J."/>
            <person name="Kang H."/>
            <person name="Chen S."/>
            <person name="He X."/>
            <person name="Wang R."/>
            <person name="Wang Y."/>
            <person name="Chen J."/>
            <person name="Wang L."/>
            <person name="Yu S."/>
            <person name="Wang B."/>
            <person name="Wei J."/>
            <person name="Song S."/>
            <person name="Lu X."/>
            <person name="Gao Z."/>
            <person name="Gu W."/>
            <person name="Deng X."/>
            <person name="Ma D."/>
            <person name="Wang S."/>
            <person name="Liang W."/>
            <person name="Fang L."/>
            <person name="Cai C."/>
            <person name="Zhu X."/>
            <person name="Zhou B."/>
            <person name="Zhang Y."/>
            <person name="Chen Z."/>
            <person name="Xu S."/>
            <person name="Zhu R."/>
            <person name="Wang S."/>
            <person name="Zhang T."/>
            <person name="Zhao G."/>
        </authorList>
    </citation>
    <scope>NUCLEOTIDE SEQUENCE [LARGE SCALE GENOMIC DNA]</scope>
    <source>
        <strain evidence="3">cv. Xinhai21</strain>
        <tissue evidence="2">Leaf</tissue>
    </source>
</reference>
<feature type="compositionally biased region" description="Polar residues" evidence="1">
    <location>
        <begin position="51"/>
        <end position="62"/>
    </location>
</feature>
<gene>
    <name evidence="2" type="ORF">GOBAR_AA13764</name>
</gene>
<organism evidence="2 3">
    <name type="scientific">Gossypium barbadense</name>
    <name type="common">Sea Island cotton</name>
    <name type="synonym">Hibiscus barbadensis</name>
    <dbReference type="NCBI Taxonomy" id="3634"/>
    <lineage>
        <taxon>Eukaryota</taxon>
        <taxon>Viridiplantae</taxon>
        <taxon>Streptophyta</taxon>
        <taxon>Embryophyta</taxon>
        <taxon>Tracheophyta</taxon>
        <taxon>Spermatophyta</taxon>
        <taxon>Magnoliopsida</taxon>
        <taxon>eudicotyledons</taxon>
        <taxon>Gunneridae</taxon>
        <taxon>Pentapetalae</taxon>
        <taxon>rosids</taxon>
        <taxon>malvids</taxon>
        <taxon>Malvales</taxon>
        <taxon>Malvaceae</taxon>
        <taxon>Malvoideae</taxon>
        <taxon>Gossypium</taxon>
    </lineage>
</organism>
<protein>
    <submittedName>
        <fullName evidence="2">Uncharacterized protein</fullName>
    </submittedName>
</protein>
<proteinExistence type="predicted"/>
<accession>A0A2P5XU51</accession>
<dbReference type="EMBL" id="KZ664220">
    <property type="protein sequence ID" value="PPS06881.1"/>
    <property type="molecule type" value="Genomic_DNA"/>
</dbReference>
<evidence type="ECO:0000256" key="1">
    <source>
        <dbReference type="SAM" id="MobiDB-lite"/>
    </source>
</evidence>
<evidence type="ECO:0000313" key="2">
    <source>
        <dbReference type="EMBL" id="PPS06881.1"/>
    </source>
</evidence>
<sequence>MVRYCGAELVTVVCCQRRYLRVGVPVTRLVGVCAKVRPVGGFQQHHRETPGQGTADGTSISACRTDPRRSFEVETLRISNDFLDYEVLVSYSDRLKVDQEPWLVR</sequence>
<evidence type="ECO:0000313" key="3">
    <source>
        <dbReference type="Proteomes" id="UP000239757"/>
    </source>
</evidence>